<keyword evidence="2" id="KW-1185">Reference proteome</keyword>
<accession>A0ABR7J1T8</accession>
<evidence type="ECO:0000313" key="1">
    <source>
        <dbReference type="EMBL" id="MBC5835804.1"/>
    </source>
</evidence>
<evidence type="ECO:0000313" key="2">
    <source>
        <dbReference type="Proteomes" id="UP000605990"/>
    </source>
</evidence>
<protein>
    <recommendedName>
        <fullName evidence="3">DUF2184 domain-containing protein</fullName>
    </recommendedName>
</protein>
<gene>
    <name evidence="1" type="ORF">H8R27_12985</name>
</gene>
<comment type="caution">
    <text evidence="1">The sequence shown here is derived from an EMBL/GenBank/DDBJ whole genome shotgun (WGS) entry which is preliminary data.</text>
</comment>
<dbReference type="Proteomes" id="UP000605990">
    <property type="component" value="Unassembled WGS sequence"/>
</dbReference>
<sequence length="331" mass="37079">MSVNIDQVLEETKKFAAQNPTILMGNIMSTEILLNKYAKLIPKVRGEYATVHSLLGHVVQAFQPTWTEMADVQFRGKQMKDYHQKVNFGFVPAEILGSWIEQKYDEGVDLKDKTISKHVMTVLGQKIISDVNYLSVKAVYNAATPTVFGASMNGLNKIHTDLMANTDNPCFKIPTNALSSTNILDEVLKFERGFPETYKPFVKEIKMSVTNAENYLLLYEDVFGKNTDFSMEKGLKTRLGGRTIIAVPGMDNNKLSATIDGNFARMIDVIENPATITDVQKQDYKIKVFAEFTLGYDYAVNELVFMNDTVGTTRGLGNATLNGLYYPEESL</sequence>
<organism evidence="1 2">
    <name type="scientific">Flavobacterium bernardetii</name>
    <dbReference type="NCBI Taxonomy" id="2813823"/>
    <lineage>
        <taxon>Bacteria</taxon>
        <taxon>Pseudomonadati</taxon>
        <taxon>Bacteroidota</taxon>
        <taxon>Flavobacteriia</taxon>
        <taxon>Flavobacteriales</taxon>
        <taxon>Flavobacteriaceae</taxon>
        <taxon>Flavobacterium</taxon>
    </lineage>
</organism>
<name>A0ABR7J1T8_9FLAO</name>
<reference evidence="1 2" key="1">
    <citation type="submission" date="2020-08" db="EMBL/GenBank/DDBJ databases">
        <title>Description of novel Flavobacterium F-408 isolate.</title>
        <authorList>
            <person name="Saticioglu I.B."/>
            <person name="Duman M."/>
            <person name="Altun S."/>
        </authorList>
    </citation>
    <scope>NUCLEOTIDE SEQUENCE [LARGE SCALE GENOMIC DNA]</scope>
    <source>
        <strain evidence="1 2">F-408</strain>
    </source>
</reference>
<dbReference type="RefSeq" id="WP_166125551.1">
    <property type="nucleotide sequence ID" value="NZ_JAANOQ010000002.1"/>
</dbReference>
<dbReference type="EMBL" id="JACRUN010000008">
    <property type="protein sequence ID" value="MBC5835804.1"/>
    <property type="molecule type" value="Genomic_DNA"/>
</dbReference>
<evidence type="ECO:0008006" key="3">
    <source>
        <dbReference type="Google" id="ProtNLM"/>
    </source>
</evidence>
<proteinExistence type="predicted"/>